<keyword evidence="4" id="KW-0067">ATP-binding</keyword>
<dbReference type="CDD" id="cd24043">
    <property type="entry name" value="ASKHA_NBD_AtAPY7-like"/>
    <property type="match status" value="1"/>
</dbReference>
<dbReference type="PANTHER" id="PTHR11782">
    <property type="entry name" value="ADENOSINE/GUANOSINE DIPHOSPHATASE"/>
    <property type="match status" value="1"/>
</dbReference>
<keyword evidence="6" id="KW-1133">Transmembrane helix</keyword>
<gene>
    <name evidence="7" type="ORF">RJ641_026529</name>
</gene>
<keyword evidence="6" id="KW-0472">Membrane</keyword>
<comment type="similarity">
    <text evidence="1">Belongs to the GDA1/CD39 NTPase family.</text>
</comment>
<feature type="binding site" evidence="4">
    <location>
        <begin position="272"/>
        <end position="276"/>
    </location>
    <ligand>
        <name>ATP</name>
        <dbReference type="ChEBI" id="CHEBI:30616"/>
    </ligand>
</feature>
<evidence type="ECO:0000256" key="2">
    <source>
        <dbReference type="ARBA" id="ARBA00022801"/>
    </source>
</evidence>
<accession>A0AAN8WBT8</accession>
<dbReference type="AlphaFoldDB" id="A0AAN8WBT8"/>
<dbReference type="EMBL" id="JBAMMX010000003">
    <property type="protein sequence ID" value="KAK6945427.1"/>
    <property type="molecule type" value="Genomic_DNA"/>
</dbReference>
<dbReference type="Pfam" id="PF01150">
    <property type="entry name" value="GDA1_CD39"/>
    <property type="match status" value="1"/>
</dbReference>
<dbReference type="InterPro" id="IPR000407">
    <property type="entry name" value="GDA1_CD39_NTPase"/>
</dbReference>
<dbReference type="Gene3D" id="3.30.420.40">
    <property type="match status" value="1"/>
</dbReference>
<sequence length="704" mass="78854">MSRQAEPGQGFGYVSIGQRSSLRFSASLQDFSAYHQHDPEKGNVDVGFERLPNHAKLPPLLQRENAGSSFSKEKAFSGSVSQRKKWLRGIIFFAFLLFSFGAYVISNTGSWVYVYQASFNDKKINSLPFALKSIPEGLQRKPSEQIGRAYRRMETEPGFDKWVHNTSGLKAAIKPLLYWAEKQIPTHAHKSTCLFLYATAGVRRLPSSDSDWLVNTAWSMLNTSKFLCQREWVKVIMGMEEAHYGWIALNYHTGLLASLPRQENFGALDMGGSSLQATFESKDHLKSEHGFVNHHLAAYSLTGYGLNDAFDKSVVHLIKKLPKVNTADLTNGKIELKHPCLQTGYNKQHTCTQCASLFQEAGSPLIGGRNLRQGEKAGITVRLIGAPKWEECGSLAKIVVNLSEWADSGPGIDCEMQPCALNDNLPRPYGKFHAMSGFFVVYRFFNLTSEASLDDVLEKGQEFCEKNWETAKNSVPPQIYIEQYCFRAPYIVLLLREGLHITDSQVIVGSGSITWTLGVALLEAGKTYLTKLDIQSYEILQMKIIPVLFAIFFVSLFLFLCALSCAGNWTPRFFHRPYLPLFMHNSTSTSSFLNRFQRWSPISTGDGRVKTPLSPTIASSRQRPFGMVHGFGSGDIQLMEPCLYPSTSVSHSYSSGNLGQMQFDNNSMGSFWTPDRGQMRLQSRRSQSQEDLNSSQAEAHMAKV</sequence>
<evidence type="ECO:0000313" key="8">
    <source>
        <dbReference type="Proteomes" id="UP001370490"/>
    </source>
</evidence>
<keyword evidence="2" id="KW-0378">Hydrolase</keyword>
<feature type="transmembrane region" description="Helical" evidence="6">
    <location>
        <begin position="86"/>
        <end position="105"/>
    </location>
</feature>
<keyword evidence="6" id="KW-0812">Transmembrane</keyword>
<evidence type="ECO:0000256" key="1">
    <source>
        <dbReference type="ARBA" id="ARBA00009283"/>
    </source>
</evidence>
<evidence type="ECO:0000313" key="7">
    <source>
        <dbReference type="EMBL" id="KAK6945427.1"/>
    </source>
</evidence>
<dbReference type="GO" id="GO:0017110">
    <property type="term" value="F:nucleoside diphosphate phosphatase activity"/>
    <property type="evidence" value="ECO:0007669"/>
    <property type="project" value="TreeGrafter"/>
</dbReference>
<organism evidence="7 8">
    <name type="scientific">Dillenia turbinata</name>
    <dbReference type="NCBI Taxonomy" id="194707"/>
    <lineage>
        <taxon>Eukaryota</taxon>
        <taxon>Viridiplantae</taxon>
        <taxon>Streptophyta</taxon>
        <taxon>Embryophyta</taxon>
        <taxon>Tracheophyta</taxon>
        <taxon>Spermatophyta</taxon>
        <taxon>Magnoliopsida</taxon>
        <taxon>eudicotyledons</taxon>
        <taxon>Gunneridae</taxon>
        <taxon>Pentapetalae</taxon>
        <taxon>Dilleniales</taxon>
        <taxon>Dilleniaceae</taxon>
        <taxon>Dillenia</taxon>
    </lineage>
</organism>
<evidence type="ECO:0000256" key="4">
    <source>
        <dbReference type="PIRSR" id="PIRSR600407-2"/>
    </source>
</evidence>
<keyword evidence="8" id="KW-1185">Reference proteome</keyword>
<evidence type="ECO:0000256" key="6">
    <source>
        <dbReference type="SAM" id="Phobius"/>
    </source>
</evidence>
<feature type="transmembrane region" description="Helical" evidence="6">
    <location>
        <begin position="544"/>
        <end position="566"/>
    </location>
</feature>
<evidence type="ECO:0000256" key="5">
    <source>
        <dbReference type="SAM" id="MobiDB-lite"/>
    </source>
</evidence>
<evidence type="ECO:0000256" key="3">
    <source>
        <dbReference type="PIRSR" id="PIRSR600407-1"/>
    </source>
</evidence>
<dbReference type="Proteomes" id="UP001370490">
    <property type="component" value="Unassembled WGS sequence"/>
</dbReference>
<dbReference type="GO" id="GO:0016020">
    <property type="term" value="C:membrane"/>
    <property type="evidence" value="ECO:0007669"/>
    <property type="project" value="TreeGrafter"/>
</dbReference>
<protein>
    <submittedName>
        <fullName evidence="7">Nucleoside phosphatase GDA1/CD39</fullName>
    </submittedName>
</protein>
<dbReference type="PANTHER" id="PTHR11782:SF125">
    <property type="entry name" value="APYRASE 7-RELATED"/>
    <property type="match status" value="1"/>
</dbReference>
<dbReference type="GO" id="GO:0005524">
    <property type="term" value="F:ATP binding"/>
    <property type="evidence" value="ECO:0007669"/>
    <property type="project" value="UniProtKB-KW"/>
</dbReference>
<dbReference type="Gene3D" id="3.30.420.150">
    <property type="entry name" value="Exopolyphosphatase. Domain 2"/>
    <property type="match status" value="1"/>
</dbReference>
<comment type="caution">
    <text evidence="7">The sequence shown here is derived from an EMBL/GenBank/DDBJ whole genome shotgun (WGS) entry which is preliminary data.</text>
</comment>
<dbReference type="GO" id="GO:0009134">
    <property type="term" value="P:nucleoside diphosphate catabolic process"/>
    <property type="evidence" value="ECO:0007669"/>
    <property type="project" value="TreeGrafter"/>
</dbReference>
<keyword evidence="4" id="KW-0547">Nucleotide-binding</keyword>
<proteinExistence type="inferred from homology"/>
<name>A0AAN8WBT8_9MAGN</name>
<feature type="region of interest" description="Disordered" evidence="5">
    <location>
        <begin position="672"/>
        <end position="704"/>
    </location>
</feature>
<reference evidence="7 8" key="1">
    <citation type="submission" date="2023-12" db="EMBL/GenBank/DDBJ databases">
        <title>A high-quality genome assembly for Dillenia turbinata (Dilleniales).</title>
        <authorList>
            <person name="Chanderbali A."/>
        </authorList>
    </citation>
    <scope>NUCLEOTIDE SEQUENCE [LARGE SCALE GENOMIC DNA]</scope>
    <source>
        <strain evidence="7">LSX21</strain>
        <tissue evidence="7">Leaf</tissue>
    </source>
</reference>
<feature type="active site" description="Proton acceptor" evidence="3">
    <location>
        <position position="241"/>
    </location>
</feature>